<dbReference type="GO" id="GO:0005886">
    <property type="term" value="C:plasma membrane"/>
    <property type="evidence" value="ECO:0007669"/>
    <property type="project" value="UniProtKB-SubCell"/>
</dbReference>
<dbReference type="Pfam" id="PF14896">
    <property type="entry name" value="Arabino_trans_C"/>
    <property type="match status" value="1"/>
</dbReference>
<dbReference type="Gene3D" id="3.40.190.160">
    <property type="match status" value="1"/>
</dbReference>
<dbReference type="AlphaFoldDB" id="A0A5Q3Q391"/>
<evidence type="ECO:0000256" key="7">
    <source>
        <dbReference type="ARBA" id="ARBA00022692"/>
    </source>
</evidence>
<dbReference type="InterPro" id="IPR042486">
    <property type="entry name" value="Arabino_trans_C_2"/>
</dbReference>
<keyword evidence="9 12" id="KW-0472">Membrane</keyword>
<keyword evidence="10" id="KW-0961">Cell wall biogenesis/degradation</keyword>
<proteinExistence type="inferred from homology"/>
<evidence type="ECO:0000256" key="6">
    <source>
        <dbReference type="ARBA" id="ARBA00022679"/>
    </source>
</evidence>
<dbReference type="EMBL" id="CP045929">
    <property type="protein sequence ID" value="QGK68280.1"/>
    <property type="molecule type" value="Genomic_DNA"/>
</dbReference>
<keyword evidence="4" id="KW-1003">Cell membrane</keyword>
<feature type="transmembrane region" description="Helical" evidence="12">
    <location>
        <begin position="620"/>
        <end position="640"/>
    </location>
</feature>
<keyword evidence="17" id="KW-1185">Reference proteome</keyword>
<evidence type="ECO:0000256" key="3">
    <source>
        <dbReference type="ARBA" id="ARBA00008195"/>
    </source>
</evidence>
<evidence type="ECO:0000256" key="5">
    <source>
        <dbReference type="ARBA" id="ARBA00022676"/>
    </source>
</evidence>
<feature type="transmembrane region" description="Helical" evidence="12">
    <location>
        <begin position="498"/>
        <end position="515"/>
    </location>
</feature>
<dbReference type="InterPro" id="IPR040920">
    <property type="entry name" value="Arabino_trans_N"/>
</dbReference>
<evidence type="ECO:0000256" key="1">
    <source>
        <dbReference type="ARBA" id="ARBA00003001"/>
    </source>
</evidence>
<gene>
    <name evidence="16" type="ORF">GIY23_00695</name>
</gene>
<feature type="transmembrane region" description="Helical" evidence="12">
    <location>
        <begin position="652"/>
        <end position="673"/>
    </location>
</feature>
<evidence type="ECO:0000256" key="9">
    <source>
        <dbReference type="ARBA" id="ARBA00023136"/>
    </source>
</evidence>
<evidence type="ECO:0000256" key="12">
    <source>
        <dbReference type="SAM" id="Phobius"/>
    </source>
</evidence>
<evidence type="ECO:0000256" key="2">
    <source>
        <dbReference type="ARBA" id="ARBA00004651"/>
    </source>
</evidence>
<dbReference type="InterPro" id="IPR027451">
    <property type="entry name" value="EmbABC_dom1"/>
</dbReference>
<evidence type="ECO:0000256" key="10">
    <source>
        <dbReference type="ARBA" id="ARBA00023316"/>
    </source>
</evidence>
<feature type="transmembrane region" description="Helical" evidence="12">
    <location>
        <begin position="548"/>
        <end position="569"/>
    </location>
</feature>
<evidence type="ECO:0000256" key="4">
    <source>
        <dbReference type="ARBA" id="ARBA00022475"/>
    </source>
</evidence>
<dbReference type="InterPro" id="IPR007680">
    <property type="entry name" value="Arabino_trans_central"/>
</dbReference>
<feature type="domain" description="Arabinofuranosyltransferase central" evidence="13">
    <location>
        <begin position="192"/>
        <end position="640"/>
    </location>
</feature>
<evidence type="ECO:0000313" key="16">
    <source>
        <dbReference type="EMBL" id="QGK68280.1"/>
    </source>
</evidence>
<comment type="function">
    <text evidence="1">Arabinosyl transferase responsible for the polymerization of arabinose into the arabinan of arabinogalactan.</text>
</comment>
<evidence type="ECO:0000256" key="8">
    <source>
        <dbReference type="ARBA" id="ARBA00022989"/>
    </source>
</evidence>
<dbReference type="Proteomes" id="UP000371041">
    <property type="component" value="Chromosome"/>
</dbReference>
<dbReference type="InterPro" id="IPR032731">
    <property type="entry name" value="Arabino_trans_C"/>
</dbReference>
<feature type="domain" description="Arabinosyltransferase C-terminal" evidence="14">
    <location>
        <begin position="757"/>
        <end position="1012"/>
    </location>
</feature>
<feature type="transmembrane region" description="Helical" evidence="12">
    <location>
        <begin position="391"/>
        <end position="420"/>
    </location>
</feature>
<feature type="transmembrane region" description="Helical" evidence="12">
    <location>
        <begin position="230"/>
        <end position="250"/>
    </location>
</feature>
<feature type="transmembrane region" description="Helical" evidence="12">
    <location>
        <begin position="306"/>
        <end position="328"/>
    </location>
</feature>
<sequence>MTTKPRDPSRKTADRGTVVALVVGLLGIVLAALVPFAPVLADTTRVTWPEAGRPAESTTAFFVPYEPESLTLDAPCPVLRAAQERDQGTTVMSTHLPGRATTGLVVTVAGDQLRVLVDGREIYSEPLSGGPDCGLTVDADANGTVLRVAGDTVRFPVRHVHEVFAFTTDLAPEDTGGMQVEARTSTWFESVPTPGKIVLLALHAALVVVSLVLLGLADRRRRVSRRKRRVGLRPWPFDVGIVLVLGWWLVLGPTTPDDSFAAMTLRQGLENGDVSNYYRWANSSESPFNLFQRVLEPWALISEHPLWMRIPSVLTVLLIWVLLSRMLLPDLLASSARSRWVQLLTAVSLLAWWMPFGLGVRPEPLAALGVTATLTFLVHGVTHRRLLPLGFGALTAGLSLAVSPSAITGLAAIVVLAPRLVRLIRGTAARVLLARVALGGCLASVGPVVMFADQTWFGVRRATALHRFFGPNVAWFEEIQRYEALFSFDLQGGVTRRVAVLTTVALAVTVLALAARGSLPRLRAAAVPASCFALGLVLLVAAPSKWTHYFGALAGVGTATIVTAIVVLWTAARRRPNRQTLLVGVIGTGATILAAGLSYAGENRWFLHSQYGMPWGEQPVRPLNSPLFWLLVVAVVVLLARNRRGALVRAPAIVATSTVALSVVLMLFSFTVAPLRQSDSYSIGGQMLDTLRGGSCGLVDKIDVVSDAENGVLRLREEPAADEPAGQGQGFTRGEGYDENYAAPAEPGSGSARYLWGSLADGQISTGSFTTDDFALPDLGEQQELAVSVAGRTGDGNSLVVEFAGPDGPLGQRVLDDAYTDDDERPQYPTNRVEQDEPQDTPSWRTLHIDRSAVPDGADRLRLRAEDATTDAGGWLAFTGPRVRDLTPMTQFLDDRPGPVFVDWSILWSTPCLQHRLARVGDGLVEPPRLLLAPPGALGFSGDASFATSIGGSFAGLDELGARRDVTTRLQGSLSRPQHTTWGVLQVTDYPIATSAYDRATSQRWQWGWQGPTSVLLSEPHA</sequence>
<feature type="region of interest" description="Disordered" evidence="11">
    <location>
        <begin position="803"/>
        <end position="845"/>
    </location>
</feature>
<comment type="subcellular location">
    <subcellularLocation>
        <location evidence="2">Cell membrane</location>
        <topology evidence="2">Multi-pass membrane protein</topology>
    </subcellularLocation>
</comment>
<comment type="similarity">
    <text evidence="3">Belongs to the emb family.</text>
</comment>
<evidence type="ECO:0000259" key="13">
    <source>
        <dbReference type="Pfam" id="PF04602"/>
    </source>
</evidence>
<feature type="transmembrane region" description="Helical" evidence="12">
    <location>
        <begin position="340"/>
        <end position="358"/>
    </location>
</feature>
<dbReference type="RefSeq" id="WP_154074889.1">
    <property type="nucleotide sequence ID" value="NZ_CP045929.1"/>
</dbReference>
<keyword evidence="7 12" id="KW-0812">Transmembrane</keyword>
<dbReference type="GO" id="GO:0071555">
    <property type="term" value="P:cell wall organization"/>
    <property type="evidence" value="ECO:0007669"/>
    <property type="project" value="UniProtKB-KW"/>
</dbReference>
<feature type="transmembrane region" description="Helical" evidence="12">
    <location>
        <begin position="522"/>
        <end position="542"/>
    </location>
</feature>
<feature type="domain" description="Arabinosyltransferas concanavalin like" evidence="15">
    <location>
        <begin position="42"/>
        <end position="153"/>
    </location>
</feature>
<evidence type="ECO:0000259" key="15">
    <source>
        <dbReference type="Pfam" id="PF17689"/>
    </source>
</evidence>
<feature type="region of interest" description="Disordered" evidence="11">
    <location>
        <begin position="716"/>
        <end position="744"/>
    </location>
</feature>
<evidence type="ECO:0000313" key="17">
    <source>
        <dbReference type="Proteomes" id="UP000371041"/>
    </source>
</evidence>
<dbReference type="Pfam" id="PF04602">
    <property type="entry name" value="Arabinose_trans"/>
    <property type="match status" value="1"/>
</dbReference>
<evidence type="ECO:0000256" key="11">
    <source>
        <dbReference type="SAM" id="MobiDB-lite"/>
    </source>
</evidence>
<evidence type="ECO:0000259" key="14">
    <source>
        <dbReference type="Pfam" id="PF14896"/>
    </source>
</evidence>
<reference evidence="17" key="1">
    <citation type="submission" date="2019-11" db="EMBL/GenBank/DDBJ databases">
        <title>The complete genome sequence of Saccharopolyspora sp. E2A.</title>
        <authorList>
            <person name="Zhang G."/>
        </authorList>
    </citation>
    <scope>NUCLEOTIDE SEQUENCE [LARGE SCALE GENOMIC DNA]</scope>
    <source>
        <strain evidence="17">E2A</strain>
    </source>
</reference>
<keyword evidence="6 16" id="KW-0808">Transferase</keyword>
<organism evidence="16 17">
    <name type="scientific">Allosaccharopolyspora coralli</name>
    <dbReference type="NCBI Taxonomy" id="2665642"/>
    <lineage>
        <taxon>Bacteria</taxon>
        <taxon>Bacillati</taxon>
        <taxon>Actinomycetota</taxon>
        <taxon>Actinomycetes</taxon>
        <taxon>Pseudonocardiales</taxon>
        <taxon>Pseudonocardiaceae</taxon>
        <taxon>Allosaccharopolyspora</taxon>
    </lineage>
</organism>
<name>A0A5Q3Q391_9PSEU</name>
<keyword evidence="8 12" id="KW-1133">Transmembrane helix</keyword>
<keyword evidence="5" id="KW-0328">Glycosyltransferase</keyword>
<feature type="transmembrane region" description="Helical" evidence="12">
    <location>
        <begin position="581"/>
        <end position="600"/>
    </location>
</feature>
<accession>A0A5Q3Q391</accession>
<feature type="transmembrane region" description="Helical" evidence="12">
    <location>
        <begin position="197"/>
        <end position="218"/>
    </location>
</feature>
<dbReference type="Gene3D" id="2.60.120.940">
    <property type="entry name" value="EmbC, C-terminal domain, subdomain 2"/>
    <property type="match status" value="1"/>
</dbReference>
<dbReference type="GO" id="GO:0071766">
    <property type="term" value="P:Actinobacterium-type cell wall biogenesis"/>
    <property type="evidence" value="ECO:0007669"/>
    <property type="project" value="InterPro"/>
</dbReference>
<dbReference type="GO" id="GO:0052636">
    <property type="term" value="F:arabinosyltransferase activity"/>
    <property type="evidence" value="ECO:0007669"/>
    <property type="project" value="InterPro"/>
</dbReference>
<dbReference type="Pfam" id="PF17689">
    <property type="entry name" value="Arabino_trans_N"/>
    <property type="match status" value="1"/>
</dbReference>
<dbReference type="Gene3D" id="2.60.120.610">
    <property type="entry name" value="arabinofuranosyltransferase like domain"/>
    <property type="match status" value="1"/>
</dbReference>
<protein>
    <submittedName>
        <fullName evidence="16">Indolylacetylinositol arabinosyltransferase</fullName>
    </submittedName>
</protein>
<feature type="transmembrane region" description="Helical" evidence="12">
    <location>
        <begin position="432"/>
        <end position="452"/>
    </location>
</feature>
<dbReference type="KEGG" id="sace:GIY23_00695"/>